<keyword evidence="9" id="KW-0723">Serine/threonine-protein kinase</keyword>
<proteinExistence type="predicted"/>
<dbReference type="Gene3D" id="1.10.510.10">
    <property type="entry name" value="Transferase(Phosphotransferase) domain 1"/>
    <property type="match status" value="1"/>
</dbReference>
<keyword evidence="1" id="KW-0808">Transferase</keyword>
<feature type="binding site" evidence="5">
    <location>
        <position position="43"/>
    </location>
    <ligand>
        <name>ATP</name>
        <dbReference type="ChEBI" id="CHEBI:30616"/>
    </ligand>
</feature>
<dbReference type="PANTHER" id="PTHR43289:SF34">
    <property type="entry name" value="SERINE_THREONINE-PROTEIN KINASE YBDM-RELATED"/>
    <property type="match status" value="1"/>
</dbReference>
<dbReference type="PROSITE" id="PS50011">
    <property type="entry name" value="PROTEIN_KINASE_DOM"/>
    <property type="match status" value="1"/>
</dbReference>
<evidence type="ECO:0000256" key="2">
    <source>
        <dbReference type="ARBA" id="ARBA00022741"/>
    </source>
</evidence>
<sequence>MDSLIGQTISNGKYTLQEEIGRGGFGITFKAVHHFLDQTVVIKTLNEALKAEKNFADFQRKFQDEARRLATCIHPNIVRVSDFFVENDRAYMVMDYIPGQTLEDLVFPDRPLPEAIAIRYIHQIGSALEVVHRNGLLHRDIKPQNIILHEKTQEAILIDFGIAREFTPNQTQTHTQMMSVGYAPIEQYFAQEKRSPASDVYGLAATLYALVTARIPTASILRDHEQMPEPRELEPSISPGVNQAILRGMAMNASDRPATIAQWLELLPLSSPTVTQLSSTVTQPPKPGTSATVVVLPAREPMTTIAKPGLRAVWLLAALSGLTLTGVAIAILWWQSRQPPAPQLTLNSPSPLPSVSPTPSAPPKPTPSETPKPKPSVAASPTPTPAPQPVRIDPSLPAPITEEAPTASRANPSRVPGFAVGTSEREVRAALGEPAQTKPGYWQNTRSVLYEVVPDRITLAYLYDRNSNQVRQTEASFAQAVDNLTMQVTVNGMLGSEANPEVIEALKRVYRRQSNLHNFQQGNLQGVIARNEQDRIYVGVWEAGLHD</sequence>
<evidence type="ECO:0000256" key="4">
    <source>
        <dbReference type="ARBA" id="ARBA00022840"/>
    </source>
</evidence>
<dbReference type="SMART" id="SM00220">
    <property type="entry name" value="S_TKc"/>
    <property type="match status" value="1"/>
</dbReference>
<dbReference type="InterPro" id="IPR008271">
    <property type="entry name" value="Ser/Thr_kinase_AS"/>
</dbReference>
<evidence type="ECO:0000313" key="10">
    <source>
        <dbReference type="Proteomes" id="UP000217895"/>
    </source>
</evidence>
<feature type="region of interest" description="Disordered" evidence="6">
    <location>
        <begin position="343"/>
        <end position="418"/>
    </location>
</feature>
<dbReference type="GO" id="GO:0005524">
    <property type="term" value="F:ATP binding"/>
    <property type="evidence" value="ECO:0007669"/>
    <property type="project" value="UniProtKB-UniRule"/>
</dbReference>
<evidence type="ECO:0000256" key="1">
    <source>
        <dbReference type="ARBA" id="ARBA00022679"/>
    </source>
</evidence>
<evidence type="ECO:0000256" key="5">
    <source>
        <dbReference type="PROSITE-ProRule" id="PRU10141"/>
    </source>
</evidence>
<dbReference type="EMBL" id="AP018203">
    <property type="protein sequence ID" value="BAY53831.1"/>
    <property type="molecule type" value="Genomic_DNA"/>
</dbReference>
<evidence type="ECO:0000313" key="9">
    <source>
        <dbReference type="EMBL" id="BAY53831.1"/>
    </source>
</evidence>
<dbReference type="PROSITE" id="PS00108">
    <property type="entry name" value="PROTEIN_KINASE_ST"/>
    <property type="match status" value="1"/>
</dbReference>
<dbReference type="GO" id="GO:0004674">
    <property type="term" value="F:protein serine/threonine kinase activity"/>
    <property type="evidence" value="ECO:0007669"/>
    <property type="project" value="UniProtKB-KW"/>
</dbReference>
<evidence type="ECO:0000259" key="8">
    <source>
        <dbReference type="PROSITE" id="PS50011"/>
    </source>
</evidence>
<organism evidence="9 10">
    <name type="scientific">Leptolyngbya boryana NIES-2135</name>
    <dbReference type="NCBI Taxonomy" id="1973484"/>
    <lineage>
        <taxon>Bacteria</taxon>
        <taxon>Bacillati</taxon>
        <taxon>Cyanobacteriota</taxon>
        <taxon>Cyanophyceae</taxon>
        <taxon>Leptolyngbyales</taxon>
        <taxon>Leptolyngbyaceae</taxon>
        <taxon>Leptolyngbya group</taxon>
        <taxon>Leptolyngbya</taxon>
    </lineage>
</organism>
<dbReference type="Pfam" id="PF00069">
    <property type="entry name" value="Pkinase"/>
    <property type="match status" value="1"/>
</dbReference>
<dbReference type="InterPro" id="IPR017441">
    <property type="entry name" value="Protein_kinase_ATP_BS"/>
</dbReference>
<keyword evidence="7" id="KW-1133">Transmembrane helix</keyword>
<accession>A0A1Z4JAS2</accession>
<keyword evidence="2 5" id="KW-0547">Nucleotide-binding</keyword>
<dbReference type="InterPro" id="IPR000719">
    <property type="entry name" value="Prot_kinase_dom"/>
</dbReference>
<gene>
    <name evidence="9" type="ORF">NIES2135_06430</name>
</gene>
<feature type="compositionally biased region" description="Pro residues" evidence="6">
    <location>
        <begin position="350"/>
        <end position="374"/>
    </location>
</feature>
<name>A0A1Z4JAS2_LEPBY</name>
<dbReference type="Gene3D" id="3.30.200.20">
    <property type="entry name" value="Phosphorylase Kinase, domain 1"/>
    <property type="match status" value="1"/>
</dbReference>
<feature type="domain" description="Protein kinase" evidence="8">
    <location>
        <begin position="14"/>
        <end position="274"/>
    </location>
</feature>
<evidence type="ECO:0000256" key="7">
    <source>
        <dbReference type="SAM" id="Phobius"/>
    </source>
</evidence>
<keyword evidence="3 9" id="KW-0418">Kinase</keyword>
<keyword evidence="7" id="KW-0472">Membrane</keyword>
<dbReference type="SUPFAM" id="SSF56112">
    <property type="entry name" value="Protein kinase-like (PK-like)"/>
    <property type="match status" value="1"/>
</dbReference>
<keyword evidence="10" id="KW-1185">Reference proteome</keyword>
<dbReference type="CDD" id="cd14014">
    <property type="entry name" value="STKc_PknB_like"/>
    <property type="match status" value="1"/>
</dbReference>
<dbReference type="PANTHER" id="PTHR43289">
    <property type="entry name" value="MITOGEN-ACTIVATED PROTEIN KINASE KINASE KINASE 20-RELATED"/>
    <property type="match status" value="1"/>
</dbReference>
<keyword evidence="4 5" id="KW-0067">ATP-binding</keyword>
<dbReference type="PROSITE" id="PS00107">
    <property type="entry name" value="PROTEIN_KINASE_ATP"/>
    <property type="match status" value="1"/>
</dbReference>
<reference evidence="9 10" key="1">
    <citation type="submission" date="2017-06" db="EMBL/GenBank/DDBJ databases">
        <title>Genome sequencing of cyanobaciteial culture collection at National Institute for Environmental Studies (NIES).</title>
        <authorList>
            <person name="Hirose Y."/>
            <person name="Shimura Y."/>
            <person name="Fujisawa T."/>
            <person name="Nakamura Y."/>
            <person name="Kawachi M."/>
        </authorList>
    </citation>
    <scope>NUCLEOTIDE SEQUENCE [LARGE SCALE GENOMIC DNA]</scope>
    <source>
        <strain evidence="9 10">NIES-2135</strain>
    </source>
</reference>
<dbReference type="Proteomes" id="UP000217895">
    <property type="component" value="Chromosome"/>
</dbReference>
<evidence type="ECO:0000256" key="6">
    <source>
        <dbReference type="SAM" id="MobiDB-lite"/>
    </source>
</evidence>
<evidence type="ECO:0000256" key="3">
    <source>
        <dbReference type="ARBA" id="ARBA00022777"/>
    </source>
</evidence>
<dbReference type="AlphaFoldDB" id="A0A1Z4JAS2"/>
<feature type="transmembrane region" description="Helical" evidence="7">
    <location>
        <begin position="312"/>
        <end position="334"/>
    </location>
</feature>
<keyword evidence="7" id="KW-0812">Transmembrane</keyword>
<protein>
    <submittedName>
        <fullName evidence="9">Serine/threonine protein kinase</fullName>
    </submittedName>
</protein>
<dbReference type="InterPro" id="IPR011009">
    <property type="entry name" value="Kinase-like_dom_sf"/>
</dbReference>